<dbReference type="Proteomes" id="UP001289374">
    <property type="component" value="Unassembled WGS sequence"/>
</dbReference>
<sequence>MDRNAFGRLCYLLEHSSGLSSTKHVTVVEQVAMFLSVIAHHKKNCIVKHDFLRSGRTLSKHFFNVVLNTVYKMSHVFLAKAAPITDYCSDPRWRWFKEGSAADSRVLRDAIHRPHGLRVPSGNYCLCDNDYTNFDEFLTPYRGVRYHLNEWDQGQGGPQSPRELFNLKHSATRNVIERVFGLLKVRWGILRIQSFYPIDTQNKIILACCLLHNFLRNKMLDDPLKLEIPDQAESYADANVKYISSIDTTTAWTNWRDQLASSMYNEWQNRPGCYIPFNTSTSVPAVGMLLLSNLLTALMYSVVLSYIVSCILFRTNWCKAIIHIANEAQAEDEGCSRQIGRKGNKERSETRRTWTIMQEEALINAMKSRIVGGWKCDNGFRNCYLAQLEAHMQRSFPHSNIKAEPHITSKLHV</sequence>
<keyword evidence="8" id="KW-0472">Membrane</keyword>
<keyword evidence="6" id="KW-0378">Hydrolase</keyword>
<dbReference type="GO" id="GO:0005634">
    <property type="term" value="C:nucleus"/>
    <property type="evidence" value="ECO:0007669"/>
    <property type="project" value="UniProtKB-SubCell"/>
</dbReference>
<evidence type="ECO:0000313" key="12">
    <source>
        <dbReference type="Proteomes" id="UP001289374"/>
    </source>
</evidence>
<evidence type="ECO:0000256" key="3">
    <source>
        <dbReference type="ARBA" id="ARBA00006958"/>
    </source>
</evidence>
<evidence type="ECO:0000256" key="1">
    <source>
        <dbReference type="ARBA" id="ARBA00001968"/>
    </source>
</evidence>
<dbReference type="Pfam" id="PF13359">
    <property type="entry name" value="DDE_Tnp_4"/>
    <property type="match status" value="1"/>
</dbReference>
<evidence type="ECO:0000259" key="10">
    <source>
        <dbReference type="Pfam" id="PF26138"/>
    </source>
</evidence>
<comment type="cofactor">
    <cofactor evidence="1">
        <name>a divalent metal cation</name>
        <dbReference type="ChEBI" id="CHEBI:60240"/>
    </cofactor>
</comment>
<keyword evidence="5" id="KW-0479">Metal-binding</keyword>
<keyword evidence="8" id="KW-1133">Transmembrane helix</keyword>
<evidence type="ECO:0000256" key="8">
    <source>
        <dbReference type="SAM" id="Phobius"/>
    </source>
</evidence>
<dbReference type="InterPro" id="IPR045249">
    <property type="entry name" value="HARBI1-like"/>
</dbReference>
<dbReference type="GO" id="GO:0004518">
    <property type="term" value="F:nuclease activity"/>
    <property type="evidence" value="ECO:0007669"/>
    <property type="project" value="UniProtKB-KW"/>
</dbReference>
<protein>
    <recommendedName>
        <fullName evidence="13">DDE Tnp4 domain-containing protein</fullName>
    </recommendedName>
</protein>
<feature type="domain" description="DDE Tnp4" evidence="9">
    <location>
        <begin position="98"/>
        <end position="213"/>
    </location>
</feature>
<proteinExistence type="inferred from homology"/>
<evidence type="ECO:0000256" key="7">
    <source>
        <dbReference type="ARBA" id="ARBA00023242"/>
    </source>
</evidence>
<dbReference type="AlphaFoldDB" id="A0AAE1X7P3"/>
<evidence type="ECO:0000259" key="9">
    <source>
        <dbReference type="Pfam" id="PF13359"/>
    </source>
</evidence>
<dbReference type="InterPro" id="IPR058353">
    <property type="entry name" value="DUF8040"/>
</dbReference>
<comment type="similarity">
    <text evidence="3">Belongs to the HARBI1 family.</text>
</comment>
<dbReference type="PANTHER" id="PTHR22930">
    <property type="match status" value="1"/>
</dbReference>
<organism evidence="11 12">
    <name type="scientific">Sesamum angolense</name>
    <dbReference type="NCBI Taxonomy" id="2727404"/>
    <lineage>
        <taxon>Eukaryota</taxon>
        <taxon>Viridiplantae</taxon>
        <taxon>Streptophyta</taxon>
        <taxon>Embryophyta</taxon>
        <taxon>Tracheophyta</taxon>
        <taxon>Spermatophyta</taxon>
        <taxon>Magnoliopsida</taxon>
        <taxon>eudicotyledons</taxon>
        <taxon>Gunneridae</taxon>
        <taxon>Pentapetalae</taxon>
        <taxon>asterids</taxon>
        <taxon>lamiids</taxon>
        <taxon>Lamiales</taxon>
        <taxon>Pedaliaceae</taxon>
        <taxon>Sesamum</taxon>
    </lineage>
</organism>
<evidence type="ECO:0000256" key="4">
    <source>
        <dbReference type="ARBA" id="ARBA00022722"/>
    </source>
</evidence>
<comment type="caution">
    <text evidence="11">The sequence shown here is derived from an EMBL/GenBank/DDBJ whole genome shotgun (WGS) entry which is preliminary data.</text>
</comment>
<reference evidence="11" key="1">
    <citation type="submission" date="2020-06" db="EMBL/GenBank/DDBJ databases">
        <authorList>
            <person name="Li T."/>
            <person name="Hu X."/>
            <person name="Zhang T."/>
            <person name="Song X."/>
            <person name="Zhang H."/>
            <person name="Dai N."/>
            <person name="Sheng W."/>
            <person name="Hou X."/>
            <person name="Wei L."/>
        </authorList>
    </citation>
    <scope>NUCLEOTIDE SEQUENCE</scope>
    <source>
        <strain evidence="11">K16</strain>
        <tissue evidence="11">Leaf</tissue>
    </source>
</reference>
<keyword evidence="8" id="KW-0812">Transmembrane</keyword>
<dbReference type="GO" id="GO:0046872">
    <property type="term" value="F:metal ion binding"/>
    <property type="evidence" value="ECO:0007669"/>
    <property type="project" value="UniProtKB-KW"/>
</dbReference>
<evidence type="ECO:0000313" key="11">
    <source>
        <dbReference type="EMBL" id="KAK4406606.1"/>
    </source>
</evidence>
<gene>
    <name evidence="11" type="ORF">Sango_0667100</name>
</gene>
<dbReference type="PANTHER" id="PTHR22930:SF281">
    <property type="entry name" value="NUCLEASE"/>
    <property type="match status" value="1"/>
</dbReference>
<dbReference type="EMBL" id="JACGWL010000003">
    <property type="protein sequence ID" value="KAK4406606.1"/>
    <property type="molecule type" value="Genomic_DNA"/>
</dbReference>
<dbReference type="Pfam" id="PF26138">
    <property type="entry name" value="DUF8040"/>
    <property type="match status" value="1"/>
</dbReference>
<accession>A0AAE1X7P3</accession>
<evidence type="ECO:0000256" key="6">
    <source>
        <dbReference type="ARBA" id="ARBA00022801"/>
    </source>
</evidence>
<reference evidence="11" key="2">
    <citation type="journal article" date="2024" name="Plant">
        <title>Genomic evolution and insights into agronomic trait innovations of Sesamum species.</title>
        <authorList>
            <person name="Miao H."/>
            <person name="Wang L."/>
            <person name="Qu L."/>
            <person name="Liu H."/>
            <person name="Sun Y."/>
            <person name="Le M."/>
            <person name="Wang Q."/>
            <person name="Wei S."/>
            <person name="Zheng Y."/>
            <person name="Lin W."/>
            <person name="Duan Y."/>
            <person name="Cao H."/>
            <person name="Xiong S."/>
            <person name="Wang X."/>
            <person name="Wei L."/>
            <person name="Li C."/>
            <person name="Ma Q."/>
            <person name="Ju M."/>
            <person name="Zhao R."/>
            <person name="Li G."/>
            <person name="Mu C."/>
            <person name="Tian Q."/>
            <person name="Mei H."/>
            <person name="Zhang T."/>
            <person name="Gao T."/>
            <person name="Zhang H."/>
        </authorList>
    </citation>
    <scope>NUCLEOTIDE SEQUENCE</scope>
    <source>
        <strain evidence="11">K16</strain>
    </source>
</reference>
<name>A0AAE1X7P3_9LAMI</name>
<keyword evidence="4" id="KW-0540">Nuclease</keyword>
<evidence type="ECO:0008006" key="13">
    <source>
        <dbReference type="Google" id="ProtNLM"/>
    </source>
</evidence>
<comment type="subcellular location">
    <subcellularLocation>
        <location evidence="2">Nucleus</location>
    </subcellularLocation>
</comment>
<feature type="transmembrane region" description="Helical" evidence="8">
    <location>
        <begin position="285"/>
        <end position="313"/>
    </location>
</feature>
<keyword evidence="12" id="KW-1185">Reference proteome</keyword>
<feature type="domain" description="DUF8040" evidence="10">
    <location>
        <begin position="1"/>
        <end position="70"/>
    </location>
</feature>
<keyword evidence="7" id="KW-0539">Nucleus</keyword>
<dbReference type="InterPro" id="IPR027806">
    <property type="entry name" value="HARBI1_dom"/>
</dbReference>
<dbReference type="GO" id="GO:0016787">
    <property type="term" value="F:hydrolase activity"/>
    <property type="evidence" value="ECO:0007669"/>
    <property type="project" value="UniProtKB-KW"/>
</dbReference>
<evidence type="ECO:0000256" key="5">
    <source>
        <dbReference type="ARBA" id="ARBA00022723"/>
    </source>
</evidence>
<evidence type="ECO:0000256" key="2">
    <source>
        <dbReference type="ARBA" id="ARBA00004123"/>
    </source>
</evidence>